<name>A0AAV9VE80_9PEZI</name>
<dbReference type="InterPro" id="IPR035994">
    <property type="entry name" value="Nucleoside_phosphorylase_sf"/>
</dbReference>
<feature type="region of interest" description="Disordered" evidence="1">
    <location>
        <begin position="146"/>
        <end position="179"/>
    </location>
</feature>
<dbReference type="PANTHER" id="PTHR46082">
    <property type="entry name" value="ATP/GTP-BINDING PROTEIN-RELATED"/>
    <property type="match status" value="1"/>
</dbReference>
<proteinExistence type="predicted"/>
<dbReference type="Gene3D" id="3.40.50.1580">
    <property type="entry name" value="Nucleoside phosphorylase domain"/>
    <property type="match status" value="1"/>
</dbReference>
<feature type="compositionally biased region" description="Polar residues" evidence="1">
    <location>
        <begin position="146"/>
        <end position="165"/>
    </location>
</feature>
<evidence type="ECO:0000313" key="2">
    <source>
        <dbReference type="EMBL" id="KAK6360260.1"/>
    </source>
</evidence>
<gene>
    <name evidence="2" type="ORF">TWF730_006408</name>
</gene>
<sequence>MGGLMVVLVRTPKVGREGATKVSSMLLKKFTEIKLALVVGVCGGVPSYTHGQEGKQEIICGDVIISDMIVAYKEGLRRRDSIEEPKAPERQSTEIRTLLSKLRIDPQEQNFLERAFHFFEEIRLSARAKYPGAEKDILFEPHKPMESQTDTYSFSGEGSTESLLSNGPRPTPCKGQGCDGKKIERERLKLSSNVRQPRPMIHVGNIASVNAVVKSAEDRDISAQERDIIAFEMEGAGVWDVLHCPCVVIKGVSDYADKHKNKIFQPYAAATAAACARAFLEAWQKLRTCPPRVADNRNVGSNINQKYNIPQRCGPKSTTSQRWTSNSFIKDVPTPWIPV</sequence>
<dbReference type="SUPFAM" id="SSF53167">
    <property type="entry name" value="Purine and uridine phosphorylases"/>
    <property type="match status" value="1"/>
</dbReference>
<evidence type="ECO:0000256" key="1">
    <source>
        <dbReference type="SAM" id="MobiDB-lite"/>
    </source>
</evidence>
<evidence type="ECO:0000313" key="3">
    <source>
        <dbReference type="Proteomes" id="UP001373714"/>
    </source>
</evidence>
<keyword evidence="3" id="KW-1185">Reference proteome</keyword>
<comment type="caution">
    <text evidence="2">The sequence shown here is derived from an EMBL/GenBank/DDBJ whole genome shotgun (WGS) entry which is preliminary data.</text>
</comment>
<protein>
    <recommendedName>
        <fullName evidence="4">Nucleoside phosphorylase domain-containing protein</fullName>
    </recommendedName>
</protein>
<accession>A0AAV9VE80</accession>
<reference evidence="2 3" key="1">
    <citation type="submission" date="2019-10" db="EMBL/GenBank/DDBJ databases">
        <authorList>
            <person name="Palmer J.M."/>
        </authorList>
    </citation>
    <scope>NUCLEOTIDE SEQUENCE [LARGE SCALE GENOMIC DNA]</scope>
    <source>
        <strain evidence="2 3">TWF730</strain>
    </source>
</reference>
<dbReference type="GO" id="GO:0003824">
    <property type="term" value="F:catalytic activity"/>
    <property type="evidence" value="ECO:0007669"/>
    <property type="project" value="InterPro"/>
</dbReference>
<dbReference type="Proteomes" id="UP001373714">
    <property type="component" value="Unassembled WGS sequence"/>
</dbReference>
<dbReference type="EMBL" id="JAVHNS010000003">
    <property type="protein sequence ID" value="KAK6360260.1"/>
    <property type="molecule type" value="Genomic_DNA"/>
</dbReference>
<dbReference type="AlphaFoldDB" id="A0AAV9VE80"/>
<dbReference type="InterPro" id="IPR053137">
    <property type="entry name" value="NLR-like"/>
</dbReference>
<organism evidence="2 3">
    <name type="scientific">Orbilia blumenaviensis</name>
    <dbReference type="NCBI Taxonomy" id="1796055"/>
    <lineage>
        <taxon>Eukaryota</taxon>
        <taxon>Fungi</taxon>
        <taxon>Dikarya</taxon>
        <taxon>Ascomycota</taxon>
        <taxon>Pezizomycotina</taxon>
        <taxon>Orbiliomycetes</taxon>
        <taxon>Orbiliales</taxon>
        <taxon>Orbiliaceae</taxon>
        <taxon>Orbilia</taxon>
    </lineage>
</organism>
<dbReference type="GO" id="GO:0009116">
    <property type="term" value="P:nucleoside metabolic process"/>
    <property type="evidence" value="ECO:0007669"/>
    <property type="project" value="InterPro"/>
</dbReference>
<evidence type="ECO:0008006" key="4">
    <source>
        <dbReference type="Google" id="ProtNLM"/>
    </source>
</evidence>
<dbReference type="PANTHER" id="PTHR46082:SF6">
    <property type="entry name" value="AAA+ ATPASE DOMAIN-CONTAINING PROTEIN-RELATED"/>
    <property type="match status" value="1"/>
</dbReference>